<proteinExistence type="predicted"/>
<evidence type="ECO:0000313" key="1">
    <source>
        <dbReference type="EMBL" id="KAL3269530.1"/>
    </source>
</evidence>
<dbReference type="Proteomes" id="UP001516400">
    <property type="component" value="Unassembled WGS sequence"/>
</dbReference>
<reference evidence="1 2" key="1">
    <citation type="journal article" date="2021" name="BMC Biol.">
        <title>Horizontally acquired antibacterial genes associated with adaptive radiation of ladybird beetles.</title>
        <authorList>
            <person name="Li H.S."/>
            <person name="Tang X.F."/>
            <person name="Huang Y.H."/>
            <person name="Xu Z.Y."/>
            <person name="Chen M.L."/>
            <person name="Du X.Y."/>
            <person name="Qiu B.Y."/>
            <person name="Chen P.T."/>
            <person name="Zhang W."/>
            <person name="Slipinski A."/>
            <person name="Escalona H.E."/>
            <person name="Waterhouse R.M."/>
            <person name="Zwick A."/>
            <person name="Pang H."/>
        </authorList>
    </citation>
    <scope>NUCLEOTIDE SEQUENCE [LARGE SCALE GENOMIC DNA]</scope>
    <source>
        <strain evidence="1">SYSU2018</strain>
    </source>
</reference>
<name>A0ABD2MSZ4_9CUCU</name>
<accession>A0ABD2MSZ4</accession>
<organism evidence="1 2">
    <name type="scientific">Cryptolaemus montrouzieri</name>
    <dbReference type="NCBI Taxonomy" id="559131"/>
    <lineage>
        <taxon>Eukaryota</taxon>
        <taxon>Metazoa</taxon>
        <taxon>Ecdysozoa</taxon>
        <taxon>Arthropoda</taxon>
        <taxon>Hexapoda</taxon>
        <taxon>Insecta</taxon>
        <taxon>Pterygota</taxon>
        <taxon>Neoptera</taxon>
        <taxon>Endopterygota</taxon>
        <taxon>Coleoptera</taxon>
        <taxon>Polyphaga</taxon>
        <taxon>Cucujiformia</taxon>
        <taxon>Coccinelloidea</taxon>
        <taxon>Coccinellidae</taxon>
        <taxon>Scymninae</taxon>
        <taxon>Scymnini</taxon>
        <taxon>Cryptolaemus</taxon>
    </lineage>
</organism>
<evidence type="ECO:0000313" key="2">
    <source>
        <dbReference type="Proteomes" id="UP001516400"/>
    </source>
</evidence>
<dbReference type="EMBL" id="JABFTP020000021">
    <property type="protein sequence ID" value="KAL3269530.1"/>
    <property type="molecule type" value="Genomic_DNA"/>
</dbReference>
<gene>
    <name evidence="1" type="ORF">HHI36_008596</name>
</gene>
<dbReference type="AlphaFoldDB" id="A0ABD2MSZ4"/>
<keyword evidence="2" id="KW-1185">Reference proteome</keyword>
<protein>
    <submittedName>
        <fullName evidence="1">Uncharacterized protein</fullName>
    </submittedName>
</protein>
<sequence>MCHFTNNLDLHLTKFWDIEERQVERHFNNEEKACGVLKRTSLTTATNKGVSLNNALMVDPTLQADPIKLLIRFRKFQVAITCDIEENVQRISCSRTKPKISKVSLVQLRTQATQTLE</sequence>
<comment type="caution">
    <text evidence="1">The sequence shown here is derived from an EMBL/GenBank/DDBJ whole genome shotgun (WGS) entry which is preliminary data.</text>
</comment>